<feature type="domain" description="Aminoglycoside phosphotransferase" evidence="2">
    <location>
        <begin position="103"/>
        <end position="323"/>
    </location>
</feature>
<dbReference type="RefSeq" id="WP_149429361.1">
    <property type="nucleotide sequence ID" value="NZ_VLNY01000002.1"/>
</dbReference>
<dbReference type="AlphaFoldDB" id="A0A5A7SDH1"/>
<proteinExistence type="predicted"/>
<evidence type="ECO:0000313" key="3">
    <source>
        <dbReference type="EMBL" id="KAA0024200.1"/>
    </source>
</evidence>
<dbReference type="EMBL" id="VLNY01000002">
    <property type="protein sequence ID" value="KAA0024200.1"/>
    <property type="molecule type" value="Genomic_DNA"/>
</dbReference>
<evidence type="ECO:0000313" key="4">
    <source>
        <dbReference type="Proteomes" id="UP000322244"/>
    </source>
</evidence>
<evidence type="ECO:0000256" key="1">
    <source>
        <dbReference type="SAM" id="MobiDB-lite"/>
    </source>
</evidence>
<reference evidence="3 4" key="1">
    <citation type="submission" date="2019-07" db="EMBL/GenBank/DDBJ databases">
        <title>Rhodococcus cavernicolus sp. nov., isolated from a cave.</title>
        <authorList>
            <person name="Lee S.D."/>
        </authorList>
    </citation>
    <scope>NUCLEOTIDE SEQUENCE [LARGE SCALE GENOMIC DNA]</scope>
    <source>
        <strain evidence="3 4">C1-24</strain>
    </source>
</reference>
<dbReference type="InterPro" id="IPR051678">
    <property type="entry name" value="AGP_Transferase"/>
</dbReference>
<feature type="region of interest" description="Disordered" evidence="1">
    <location>
        <begin position="1"/>
        <end position="24"/>
    </location>
</feature>
<keyword evidence="4" id="KW-1185">Reference proteome</keyword>
<name>A0A5A7SDH1_9NOCA</name>
<comment type="caution">
    <text evidence="3">The sequence shown here is derived from an EMBL/GenBank/DDBJ whole genome shotgun (WGS) entry which is preliminary data.</text>
</comment>
<dbReference type="Gene3D" id="3.30.200.20">
    <property type="entry name" value="Phosphorylase Kinase, domain 1"/>
    <property type="match status" value="1"/>
</dbReference>
<sequence>MTGPIDTNADLEQVGHPADSRRDPEVVRVQLQQWLTAKLGASAEPTVDAVTVPTASGMSNDTILFDAEWSTLFDAEWSTLFDAEWSTLFDAEWSTDETRSTHRLVARIAPANTTLPVFPSYNLGRQFQVIRAVGSHSAVPVPAAYWCEPSSAALGAEFFVMERVDGDVPPDAMPYNFDSWLSQANSTDRARLQDTSVRVLAQLHAIPEPQQCFSFLLDEHTDGMKLTADQALRDHVAAQRRYYAWVIGDGPRSSLIERGFDWIESHWPTPAGPAVLCWGDARIGNIIYSNFEPAAVLDWEMASFGPREMDLGWMIYLHRFFEDIAALAGLPGLPDFLRRDDVVKRYRELSSHRPTQLDFYTCYAALRHAIIMFRIQSRAVAFGLAQAPADPNDLIMHRKAVEAMLAGTYWSGVDAGFGE</sequence>
<dbReference type="Gene3D" id="3.90.1200.10">
    <property type="match status" value="1"/>
</dbReference>
<dbReference type="PANTHER" id="PTHR21310">
    <property type="entry name" value="AMINOGLYCOSIDE PHOSPHOTRANSFERASE-RELATED-RELATED"/>
    <property type="match status" value="1"/>
</dbReference>
<organism evidence="3 4">
    <name type="scientific">Antrihabitans cavernicola</name>
    <dbReference type="NCBI Taxonomy" id="2495913"/>
    <lineage>
        <taxon>Bacteria</taxon>
        <taxon>Bacillati</taxon>
        <taxon>Actinomycetota</taxon>
        <taxon>Actinomycetes</taxon>
        <taxon>Mycobacteriales</taxon>
        <taxon>Nocardiaceae</taxon>
        <taxon>Antrihabitans</taxon>
    </lineage>
</organism>
<dbReference type="CDD" id="cd05154">
    <property type="entry name" value="ACAD10_11_N-like"/>
    <property type="match status" value="1"/>
</dbReference>
<evidence type="ECO:0000259" key="2">
    <source>
        <dbReference type="Pfam" id="PF01636"/>
    </source>
</evidence>
<dbReference type="OrthoDB" id="3339041at2"/>
<dbReference type="InterPro" id="IPR041726">
    <property type="entry name" value="ACAD10_11_N"/>
</dbReference>
<gene>
    <name evidence="3" type="ORF">FOY51_06570</name>
</gene>
<dbReference type="SUPFAM" id="SSF56112">
    <property type="entry name" value="Protein kinase-like (PK-like)"/>
    <property type="match status" value="1"/>
</dbReference>
<accession>A0A5A7SDH1</accession>
<dbReference type="InterPro" id="IPR011009">
    <property type="entry name" value="Kinase-like_dom_sf"/>
</dbReference>
<protein>
    <submittedName>
        <fullName evidence="3">Phosphotransferase family protein</fullName>
    </submittedName>
</protein>
<keyword evidence="3" id="KW-0808">Transferase</keyword>
<dbReference type="Pfam" id="PF01636">
    <property type="entry name" value="APH"/>
    <property type="match status" value="1"/>
</dbReference>
<dbReference type="Proteomes" id="UP000322244">
    <property type="component" value="Unassembled WGS sequence"/>
</dbReference>
<dbReference type="PANTHER" id="PTHR21310:SF40">
    <property type="entry name" value="AMINOGLYCOSIDE PHOSPHOTRANSFERASE DOMAIN-CONTAINING PROTEIN-RELATED"/>
    <property type="match status" value="1"/>
</dbReference>
<dbReference type="GO" id="GO:0016740">
    <property type="term" value="F:transferase activity"/>
    <property type="evidence" value="ECO:0007669"/>
    <property type="project" value="UniProtKB-KW"/>
</dbReference>
<dbReference type="InterPro" id="IPR002575">
    <property type="entry name" value="Aminoglycoside_PTrfase"/>
</dbReference>